<sequence length="312" mass="36040">MTRFKPRASFPPADLPCPWLMFCHGRRLNTQTFYSVGEASFRVKRIPDISGKRIHASFREWMVMVDNYSSDCFLLNMISLEKVDLPPWQFVRHRFWILSAPPKDDNCIVGFVGEDGQCITFCRPGDGEWAEHIFEPEIGPLKTYTICKGEIYLYGIEGNLVILDIVDHRVEVRHVLRDDRTLGSPLVPEIMLSFTRLIESCEENFLVNLSMLGASSRKIRDIEIFKLDLSVLEWVKVESLGDRTFFINGTTNCISCSSTKSGTMANSIYFMQQDDESMYVFDVEEKCIYTHHPCPYLGRNVAEKQWVMPMRT</sequence>
<organism evidence="1 2">
    <name type="scientific">Rhododendron molle</name>
    <name type="common">Chinese azalea</name>
    <name type="synonym">Azalea mollis</name>
    <dbReference type="NCBI Taxonomy" id="49168"/>
    <lineage>
        <taxon>Eukaryota</taxon>
        <taxon>Viridiplantae</taxon>
        <taxon>Streptophyta</taxon>
        <taxon>Embryophyta</taxon>
        <taxon>Tracheophyta</taxon>
        <taxon>Spermatophyta</taxon>
        <taxon>Magnoliopsida</taxon>
        <taxon>eudicotyledons</taxon>
        <taxon>Gunneridae</taxon>
        <taxon>Pentapetalae</taxon>
        <taxon>asterids</taxon>
        <taxon>Ericales</taxon>
        <taxon>Ericaceae</taxon>
        <taxon>Ericoideae</taxon>
        <taxon>Rhodoreae</taxon>
        <taxon>Rhododendron</taxon>
    </lineage>
</organism>
<dbReference type="Proteomes" id="UP001062846">
    <property type="component" value="Chromosome 1"/>
</dbReference>
<proteinExistence type="predicted"/>
<comment type="caution">
    <text evidence="1">The sequence shown here is derived from an EMBL/GenBank/DDBJ whole genome shotgun (WGS) entry which is preliminary data.</text>
</comment>
<gene>
    <name evidence="1" type="ORF">RHMOL_Rhmol01G0008400</name>
</gene>
<dbReference type="EMBL" id="CM046388">
    <property type="protein sequence ID" value="KAI8570115.1"/>
    <property type="molecule type" value="Genomic_DNA"/>
</dbReference>
<accession>A0ACC0PXB7</accession>
<evidence type="ECO:0000313" key="1">
    <source>
        <dbReference type="EMBL" id="KAI8570115.1"/>
    </source>
</evidence>
<reference evidence="1" key="1">
    <citation type="submission" date="2022-02" db="EMBL/GenBank/DDBJ databases">
        <title>Plant Genome Project.</title>
        <authorList>
            <person name="Zhang R.-G."/>
        </authorList>
    </citation>
    <scope>NUCLEOTIDE SEQUENCE</scope>
    <source>
        <strain evidence="1">AT1</strain>
    </source>
</reference>
<evidence type="ECO:0000313" key="2">
    <source>
        <dbReference type="Proteomes" id="UP001062846"/>
    </source>
</evidence>
<protein>
    <submittedName>
        <fullName evidence="1">Uncharacterized protein</fullName>
    </submittedName>
</protein>
<name>A0ACC0PXB7_RHOML</name>
<keyword evidence="2" id="KW-1185">Reference proteome</keyword>